<evidence type="ECO:0000313" key="1">
    <source>
        <dbReference type="EMBL" id="SIP71766.1"/>
    </source>
</evidence>
<reference evidence="2" key="1">
    <citation type="submission" date="2016-12" db="EMBL/GenBank/DDBJ databases">
        <authorList>
            <person name="Gaudriault S."/>
        </authorList>
    </citation>
    <scope>NUCLEOTIDE SEQUENCE [LARGE SCALE GENOMIC DNA]</scope>
    <source>
        <strain evidence="2">HGB1681 (deposited as PTA-6826 in the American Type Culture Collection)</strain>
    </source>
</reference>
<protein>
    <submittedName>
        <fullName evidence="1">Uncharacterized protein</fullName>
    </submittedName>
</protein>
<name>A0A1N6MSE8_9GAMM</name>
<organism evidence="1 2">
    <name type="scientific">Xenorhabdus innexi</name>
    <dbReference type="NCBI Taxonomy" id="290109"/>
    <lineage>
        <taxon>Bacteria</taxon>
        <taxon>Pseudomonadati</taxon>
        <taxon>Pseudomonadota</taxon>
        <taxon>Gammaproteobacteria</taxon>
        <taxon>Enterobacterales</taxon>
        <taxon>Morganellaceae</taxon>
        <taxon>Xenorhabdus</taxon>
    </lineage>
</organism>
<sequence>MEKISGTQLVVMTLLQSVKNSLYENTLLITIKLLACRIGHK</sequence>
<dbReference type="Proteomes" id="UP000196435">
    <property type="component" value="Unassembled WGS sequence"/>
</dbReference>
<dbReference type="EMBL" id="FTLG01000031">
    <property type="protein sequence ID" value="SIP71766.1"/>
    <property type="molecule type" value="Genomic_DNA"/>
</dbReference>
<accession>A0A1N6MSE8</accession>
<proteinExistence type="predicted"/>
<gene>
    <name evidence="1" type="ORF">XIS1_1260017</name>
</gene>
<evidence type="ECO:0000313" key="2">
    <source>
        <dbReference type="Proteomes" id="UP000196435"/>
    </source>
</evidence>
<dbReference type="AlphaFoldDB" id="A0A1N6MSE8"/>